<dbReference type="Pfam" id="PF16123">
    <property type="entry name" value="HAGH_C"/>
    <property type="match status" value="1"/>
</dbReference>
<feature type="domain" description="Metallo-beta-lactamase" evidence="8">
    <location>
        <begin position="15"/>
        <end position="170"/>
    </location>
</feature>
<comment type="cofactor">
    <cofactor evidence="7">
        <name>Zn(2+)</name>
        <dbReference type="ChEBI" id="CHEBI:29105"/>
    </cofactor>
    <text evidence="7">Binds 2 Zn(2+) ions per subunit.</text>
</comment>
<dbReference type="InterPro" id="IPR035680">
    <property type="entry name" value="Clx_II_MBL"/>
</dbReference>
<comment type="pathway">
    <text evidence="2 7">Secondary metabolite metabolism; methylglyoxal degradation; (R)-lactate from methylglyoxal: step 2/2.</text>
</comment>
<dbReference type="NCBIfam" id="TIGR03413">
    <property type="entry name" value="GSH_gloB"/>
    <property type="match status" value="1"/>
</dbReference>
<reference evidence="10" key="1">
    <citation type="journal article" date="2019" name="Int. J. Syst. Evol. Microbiol.">
        <title>The Global Catalogue of Microorganisms (GCM) 10K type strain sequencing project: providing services to taxonomists for standard genome sequencing and annotation.</title>
        <authorList>
            <consortium name="The Broad Institute Genomics Platform"/>
            <consortium name="The Broad Institute Genome Sequencing Center for Infectious Disease"/>
            <person name="Wu L."/>
            <person name="Ma J."/>
        </authorList>
    </citation>
    <scope>NUCLEOTIDE SEQUENCE [LARGE SCALE GENOMIC DNA]</scope>
    <source>
        <strain evidence="10">KACC 12507</strain>
    </source>
</reference>
<dbReference type="InterPro" id="IPR036866">
    <property type="entry name" value="RibonucZ/Hydroxyglut_hydro"/>
</dbReference>
<evidence type="ECO:0000259" key="8">
    <source>
        <dbReference type="SMART" id="SM00849"/>
    </source>
</evidence>
<evidence type="ECO:0000256" key="3">
    <source>
        <dbReference type="ARBA" id="ARBA00006759"/>
    </source>
</evidence>
<dbReference type="InterPro" id="IPR050110">
    <property type="entry name" value="Glyoxalase_II_hydrolase"/>
</dbReference>
<dbReference type="Pfam" id="PF00753">
    <property type="entry name" value="Lactamase_B"/>
    <property type="match status" value="1"/>
</dbReference>
<dbReference type="Proteomes" id="UP001595897">
    <property type="component" value="Unassembled WGS sequence"/>
</dbReference>
<evidence type="ECO:0000256" key="2">
    <source>
        <dbReference type="ARBA" id="ARBA00004963"/>
    </source>
</evidence>
<feature type="binding site" evidence="7">
    <location>
        <position position="56"/>
    </location>
    <ligand>
        <name>Zn(2+)</name>
        <dbReference type="ChEBI" id="CHEBI:29105"/>
        <label>1</label>
    </ligand>
</feature>
<organism evidence="9 10">
    <name type="scientific">Glaciecola siphonariae</name>
    <dbReference type="NCBI Taxonomy" id="521012"/>
    <lineage>
        <taxon>Bacteria</taxon>
        <taxon>Pseudomonadati</taxon>
        <taxon>Pseudomonadota</taxon>
        <taxon>Gammaproteobacteria</taxon>
        <taxon>Alteromonadales</taxon>
        <taxon>Alteromonadaceae</taxon>
        <taxon>Glaciecola</taxon>
    </lineage>
</organism>
<dbReference type="PIRSF" id="PIRSF005457">
    <property type="entry name" value="Glx"/>
    <property type="match status" value="1"/>
</dbReference>
<name>A0ABV9LS02_9ALTE</name>
<evidence type="ECO:0000256" key="1">
    <source>
        <dbReference type="ARBA" id="ARBA00001623"/>
    </source>
</evidence>
<gene>
    <name evidence="7 9" type="primary">gloB</name>
    <name evidence="9" type="ORF">ACFO4O_02610</name>
</gene>
<comment type="function">
    <text evidence="7">Thiolesterase that catalyzes the hydrolysis of S-D-lactoyl-glutathione to form glutathione and D-lactic acid.</text>
</comment>
<dbReference type="RefSeq" id="WP_382405764.1">
    <property type="nucleotide sequence ID" value="NZ_JBHSGU010000002.1"/>
</dbReference>
<comment type="subunit">
    <text evidence="7">Monomer.</text>
</comment>
<dbReference type="PANTHER" id="PTHR43705">
    <property type="entry name" value="HYDROXYACYLGLUTATHIONE HYDROLASE"/>
    <property type="match status" value="1"/>
</dbReference>
<feature type="binding site" evidence="7">
    <location>
        <position position="132"/>
    </location>
    <ligand>
        <name>Zn(2+)</name>
        <dbReference type="ChEBI" id="CHEBI:29105"/>
        <label>2</label>
    </ligand>
</feature>
<feature type="binding site" evidence="7">
    <location>
        <position position="58"/>
    </location>
    <ligand>
        <name>Zn(2+)</name>
        <dbReference type="ChEBI" id="CHEBI:29105"/>
        <label>1</label>
    </ligand>
</feature>
<dbReference type="GO" id="GO:0004416">
    <property type="term" value="F:hydroxyacylglutathione hydrolase activity"/>
    <property type="evidence" value="ECO:0007669"/>
    <property type="project" value="UniProtKB-EC"/>
</dbReference>
<feature type="binding site" evidence="7">
    <location>
        <position position="60"/>
    </location>
    <ligand>
        <name>Zn(2+)</name>
        <dbReference type="ChEBI" id="CHEBI:29105"/>
        <label>2</label>
    </ligand>
</feature>
<dbReference type="EC" id="3.1.2.6" evidence="7"/>
<dbReference type="InterPro" id="IPR017782">
    <property type="entry name" value="Hydroxyacylglutathione_Hdrlase"/>
</dbReference>
<evidence type="ECO:0000313" key="9">
    <source>
        <dbReference type="EMBL" id="MFC4699045.1"/>
    </source>
</evidence>
<comment type="caution">
    <text evidence="9">The sequence shown here is derived from an EMBL/GenBank/DDBJ whole genome shotgun (WGS) entry which is preliminary data.</text>
</comment>
<evidence type="ECO:0000256" key="5">
    <source>
        <dbReference type="ARBA" id="ARBA00022801"/>
    </source>
</evidence>
<dbReference type="SMART" id="SM00849">
    <property type="entry name" value="Lactamase_B"/>
    <property type="match status" value="1"/>
</dbReference>
<dbReference type="HAMAP" id="MF_01374">
    <property type="entry name" value="Glyoxalase_2"/>
    <property type="match status" value="1"/>
</dbReference>
<feature type="binding site" evidence="7">
    <location>
        <position position="132"/>
    </location>
    <ligand>
        <name>Zn(2+)</name>
        <dbReference type="ChEBI" id="CHEBI:29105"/>
        <label>1</label>
    </ligand>
</feature>
<evidence type="ECO:0000256" key="4">
    <source>
        <dbReference type="ARBA" id="ARBA00022723"/>
    </source>
</evidence>
<keyword evidence="4 7" id="KW-0479">Metal-binding</keyword>
<dbReference type="SUPFAM" id="SSF56281">
    <property type="entry name" value="Metallo-hydrolase/oxidoreductase"/>
    <property type="match status" value="1"/>
</dbReference>
<keyword evidence="10" id="KW-1185">Reference proteome</keyword>
<feature type="binding site" evidence="7">
    <location>
        <position position="115"/>
    </location>
    <ligand>
        <name>Zn(2+)</name>
        <dbReference type="ChEBI" id="CHEBI:29105"/>
        <label>1</label>
    </ligand>
</feature>
<evidence type="ECO:0000313" key="10">
    <source>
        <dbReference type="Proteomes" id="UP001595897"/>
    </source>
</evidence>
<dbReference type="CDD" id="cd07723">
    <property type="entry name" value="hydroxyacylglutathione_hydrolase_MBL-fold"/>
    <property type="match status" value="1"/>
</dbReference>
<proteinExistence type="inferred from homology"/>
<keyword evidence="6 7" id="KW-0862">Zinc</keyword>
<dbReference type="PANTHER" id="PTHR43705:SF1">
    <property type="entry name" value="HYDROXYACYLGLUTATHIONE HYDROLASE GLOB"/>
    <property type="match status" value="1"/>
</dbReference>
<dbReference type="Gene3D" id="3.60.15.10">
    <property type="entry name" value="Ribonuclease Z/Hydroxyacylglutathione hydrolase-like"/>
    <property type="match status" value="1"/>
</dbReference>
<dbReference type="InterPro" id="IPR001279">
    <property type="entry name" value="Metallo-B-lactamas"/>
</dbReference>
<dbReference type="EMBL" id="JBHSGU010000002">
    <property type="protein sequence ID" value="MFC4699045.1"/>
    <property type="molecule type" value="Genomic_DNA"/>
</dbReference>
<keyword evidence="5 7" id="KW-0378">Hydrolase</keyword>
<sequence>MSQAIQITAIKAFTDNYIWCLHDGQSAVVVDPGDAEPVLDFLSSQNLHLSAILITHHHFDHTGGILNLQQAIPHLRVIGPYNEKIKGINEKVAQGDSVSLFDKTLALEVLETPGHTMDHIAFYNTQWLFCGDTLFSAGCGRMFEGTPEVFLSSLDKLSALNADTKIYCTHEYTLANLKFARELLPEHTALKDYEQWAKRQRAQDAITLPSSIDEQKRINPFLFCHDADFQSLMAEKLQQTLHGAVDTFAALRLAKDNF</sequence>
<evidence type="ECO:0000256" key="7">
    <source>
        <dbReference type="HAMAP-Rule" id="MF_01374"/>
    </source>
</evidence>
<dbReference type="InterPro" id="IPR032282">
    <property type="entry name" value="HAGH_C"/>
</dbReference>
<evidence type="ECO:0000256" key="6">
    <source>
        <dbReference type="ARBA" id="ARBA00022833"/>
    </source>
</evidence>
<accession>A0ABV9LS02</accession>
<feature type="binding site" evidence="7">
    <location>
        <position position="61"/>
    </location>
    <ligand>
        <name>Zn(2+)</name>
        <dbReference type="ChEBI" id="CHEBI:29105"/>
        <label>2</label>
    </ligand>
</feature>
<feature type="binding site" evidence="7">
    <location>
        <position position="170"/>
    </location>
    <ligand>
        <name>Zn(2+)</name>
        <dbReference type="ChEBI" id="CHEBI:29105"/>
        <label>2</label>
    </ligand>
</feature>
<protein>
    <recommendedName>
        <fullName evidence="7">Hydroxyacylglutathione hydrolase</fullName>
        <ecNumber evidence="7">3.1.2.6</ecNumber>
    </recommendedName>
    <alternativeName>
        <fullName evidence="7">Glyoxalase II</fullName>
        <shortName evidence="7">Glx II</shortName>
    </alternativeName>
</protein>
<comment type="similarity">
    <text evidence="3 7">Belongs to the metallo-beta-lactamase superfamily. Glyoxalase II family.</text>
</comment>
<comment type="catalytic activity">
    <reaction evidence="1 7">
        <text>an S-(2-hydroxyacyl)glutathione + H2O = a 2-hydroxy carboxylate + glutathione + H(+)</text>
        <dbReference type="Rhea" id="RHEA:21864"/>
        <dbReference type="ChEBI" id="CHEBI:15377"/>
        <dbReference type="ChEBI" id="CHEBI:15378"/>
        <dbReference type="ChEBI" id="CHEBI:57925"/>
        <dbReference type="ChEBI" id="CHEBI:58896"/>
        <dbReference type="ChEBI" id="CHEBI:71261"/>
        <dbReference type="EC" id="3.1.2.6"/>
    </reaction>
</comment>